<feature type="signal peptide" evidence="1">
    <location>
        <begin position="1"/>
        <end position="20"/>
    </location>
</feature>
<organism evidence="2 3">
    <name type="scientific">Sphingobacterium kitahiroshimense</name>
    <dbReference type="NCBI Taxonomy" id="470446"/>
    <lineage>
        <taxon>Bacteria</taxon>
        <taxon>Pseudomonadati</taxon>
        <taxon>Bacteroidota</taxon>
        <taxon>Sphingobacteriia</taxon>
        <taxon>Sphingobacteriales</taxon>
        <taxon>Sphingobacteriaceae</taxon>
        <taxon>Sphingobacterium</taxon>
    </lineage>
</organism>
<protein>
    <submittedName>
        <fullName evidence="2">Rhodanese-like domain-containing protein</fullName>
    </submittedName>
</protein>
<accession>A0ABV0BY03</accession>
<feature type="chain" id="PRO_5046238538" evidence="1">
    <location>
        <begin position="21"/>
        <end position="144"/>
    </location>
</feature>
<proteinExistence type="predicted"/>
<dbReference type="InterPro" id="IPR036873">
    <property type="entry name" value="Rhodanese-like_dom_sf"/>
</dbReference>
<sequence>MRYYYFLFLFMFIYSSQASAQEKVKLWEAKQLLDPEVLAQSIQEEKANDYLILSVGPDALIKGSVDIGPTGDPENIKNLKTYLKGLKHDKKVIIYCGCCPLDKCPNIRPAFSMLHKIGFESARVLNLAQNIKVDWLDKNYPVRD</sequence>
<dbReference type="RefSeq" id="WP_346581726.1">
    <property type="nucleotide sequence ID" value="NZ_JBDJLH010000017.1"/>
</dbReference>
<evidence type="ECO:0000313" key="3">
    <source>
        <dbReference type="Proteomes" id="UP001409291"/>
    </source>
</evidence>
<dbReference type="EMBL" id="JBDJNQ010000008">
    <property type="protein sequence ID" value="MEN5378863.1"/>
    <property type="molecule type" value="Genomic_DNA"/>
</dbReference>
<reference evidence="2 3" key="1">
    <citation type="submission" date="2024-04" db="EMBL/GenBank/DDBJ databases">
        <title>WGS of bacteria from Torrens River.</title>
        <authorList>
            <person name="Wyrsch E.R."/>
            <person name="Drigo B."/>
        </authorList>
    </citation>
    <scope>NUCLEOTIDE SEQUENCE [LARGE SCALE GENOMIC DNA]</scope>
    <source>
        <strain evidence="2 3">TWI391</strain>
    </source>
</reference>
<evidence type="ECO:0000256" key="1">
    <source>
        <dbReference type="SAM" id="SignalP"/>
    </source>
</evidence>
<dbReference type="SUPFAM" id="SSF52821">
    <property type="entry name" value="Rhodanese/Cell cycle control phosphatase"/>
    <property type="match status" value="1"/>
</dbReference>
<name>A0ABV0BY03_9SPHI</name>
<gene>
    <name evidence="2" type="ORF">ABE541_16495</name>
</gene>
<dbReference type="Proteomes" id="UP001409291">
    <property type="component" value="Unassembled WGS sequence"/>
</dbReference>
<keyword evidence="3" id="KW-1185">Reference proteome</keyword>
<comment type="caution">
    <text evidence="2">The sequence shown here is derived from an EMBL/GenBank/DDBJ whole genome shotgun (WGS) entry which is preliminary data.</text>
</comment>
<evidence type="ECO:0000313" key="2">
    <source>
        <dbReference type="EMBL" id="MEN5378863.1"/>
    </source>
</evidence>
<keyword evidence="1" id="KW-0732">Signal</keyword>